<evidence type="ECO:0000313" key="2">
    <source>
        <dbReference type="EMBL" id="KAJ1203937.1"/>
    </source>
</evidence>
<dbReference type="EMBL" id="JANPWB010000003">
    <property type="protein sequence ID" value="KAJ1203937.1"/>
    <property type="molecule type" value="Genomic_DNA"/>
</dbReference>
<name>A0AAV7VTG9_PLEWA</name>
<protein>
    <submittedName>
        <fullName evidence="2">Uncharacterized protein</fullName>
    </submittedName>
</protein>
<feature type="region of interest" description="Disordered" evidence="1">
    <location>
        <begin position="1"/>
        <end position="45"/>
    </location>
</feature>
<proteinExistence type="predicted"/>
<reference evidence="2" key="1">
    <citation type="journal article" date="2022" name="bioRxiv">
        <title>Sequencing and chromosome-scale assembly of the giantPleurodeles waltlgenome.</title>
        <authorList>
            <person name="Brown T."/>
            <person name="Elewa A."/>
            <person name="Iarovenko S."/>
            <person name="Subramanian E."/>
            <person name="Araus A.J."/>
            <person name="Petzold A."/>
            <person name="Susuki M."/>
            <person name="Suzuki K.-i.T."/>
            <person name="Hayashi T."/>
            <person name="Toyoda A."/>
            <person name="Oliveira C."/>
            <person name="Osipova E."/>
            <person name="Leigh N.D."/>
            <person name="Simon A."/>
            <person name="Yun M.H."/>
        </authorList>
    </citation>
    <scope>NUCLEOTIDE SEQUENCE</scope>
    <source>
        <strain evidence="2">20211129_DDA</strain>
        <tissue evidence="2">Liver</tissue>
    </source>
</reference>
<keyword evidence="3" id="KW-1185">Reference proteome</keyword>
<dbReference type="AlphaFoldDB" id="A0AAV7VTG9"/>
<feature type="compositionally biased region" description="Basic and acidic residues" evidence="1">
    <location>
        <begin position="11"/>
        <end position="23"/>
    </location>
</feature>
<organism evidence="2 3">
    <name type="scientific">Pleurodeles waltl</name>
    <name type="common">Iberian ribbed newt</name>
    <dbReference type="NCBI Taxonomy" id="8319"/>
    <lineage>
        <taxon>Eukaryota</taxon>
        <taxon>Metazoa</taxon>
        <taxon>Chordata</taxon>
        <taxon>Craniata</taxon>
        <taxon>Vertebrata</taxon>
        <taxon>Euteleostomi</taxon>
        <taxon>Amphibia</taxon>
        <taxon>Batrachia</taxon>
        <taxon>Caudata</taxon>
        <taxon>Salamandroidea</taxon>
        <taxon>Salamandridae</taxon>
        <taxon>Pleurodelinae</taxon>
        <taxon>Pleurodeles</taxon>
    </lineage>
</organism>
<comment type="caution">
    <text evidence="2">The sequence shown here is derived from an EMBL/GenBank/DDBJ whole genome shotgun (WGS) entry which is preliminary data.</text>
</comment>
<dbReference type="Proteomes" id="UP001066276">
    <property type="component" value="Chromosome 2_1"/>
</dbReference>
<gene>
    <name evidence="2" type="ORF">NDU88_007718</name>
</gene>
<accession>A0AAV7VTG9</accession>
<sequence>MGKSVKNQPKLHFDQSRANKLQEEQMDTPGPSEGSPNTEAEPELKQMLAAMQKSLATIDGKIDLLSFRMDRMIEMFNKHAELFDMVEKRKPDMEDDHTTLTSNQSTMDKTLAALQTNGTICA</sequence>
<evidence type="ECO:0000313" key="3">
    <source>
        <dbReference type="Proteomes" id="UP001066276"/>
    </source>
</evidence>
<evidence type="ECO:0000256" key="1">
    <source>
        <dbReference type="SAM" id="MobiDB-lite"/>
    </source>
</evidence>